<dbReference type="Proteomes" id="UP000193710">
    <property type="component" value="Unassembled WGS sequence"/>
</dbReference>
<reference evidence="1" key="2">
    <citation type="submission" date="2014-04" db="EMBL/GenBank/DDBJ databases">
        <authorList>
            <person name="Xu Y.W."/>
            <person name="Yang Q."/>
        </authorList>
    </citation>
    <scope>NUCLEOTIDE SEQUENCE</scope>
    <source>
        <strain evidence="1">DSM 44626</strain>
    </source>
</reference>
<name>A0A024K2Q4_9MYCO</name>
<organism evidence="1">
    <name type="scientific">Mycobacterium triplex</name>
    <dbReference type="NCBI Taxonomy" id="47839"/>
    <lineage>
        <taxon>Bacteria</taxon>
        <taxon>Bacillati</taxon>
        <taxon>Actinomycetota</taxon>
        <taxon>Actinomycetes</taxon>
        <taxon>Mycobacteriales</taxon>
        <taxon>Mycobacteriaceae</taxon>
        <taxon>Mycobacterium</taxon>
        <taxon>Mycobacterium simiae complex</taxon>
    </lineage>
</organism>
<dbReference type="Proteomes" id="UP000028880">
    <property type="component" value="Unassembled WGS sequence"/>
</dbReference>
<dbReference type="AlphaFoldDB" id="A0A024K2Q4"/>
<evidence type="ECO:0000313" key="1">
    <source>
        <dbReference type="EMBL" id="CDO89768.1"/>
    </source>
</evidence>
<sequence length="256" mass="27064">MWDEAPDGGYGAVGSGGGAARTRVGCADLALGEQSGWQPSTFTHMHMDQAVLTSLATLLGAGVGGFTTFMSSKAAFHRGETLETKRQHDVLMRNVSVRFVKILDIVQGEISSSRFRELSTELDELVSSNQHVKNLVEQVQAGAAASTASQALELLSPAAEPTPPILEQIAAATFRAALAAAPQMVELNSVMAEMKLIMPNDILQKAQYAATVTLFAALISETGIPTNNWKQASSAAVSDFVEAVRTDFGLDPISIA</sequence>
<reference evidence="1" key="1">
    <citation type="journal article" date="2014" name="Genome Announc.">
        <title>Draft Genome Sequence of Mycobacterium triplex DSM 44626.</title>
        <authorList>
            <person name="Sassi M."/>
            <person name="Croce O."/>
            <person name="Robert C."/>
            <person name="Raoult D."/>
            <person name="Drancourt M."/>
        </authorList>
    </citation>
    <scope>NUCLEOTIDE SEQUENCE [LARGE SCALE GENOMIC DNA]</scope>
    <source>
        <strain evidence="1">DSM 44626</strain>
    </source>
</reference>
<evidence type="ECO:0000313" key="3">
    <source>
        <dbReference type="Proteomes" id="UP000193710"/>
    </source>
</evidence>
<dbReference type="EMBL" id="LQPY01000047">
    <property type="protein sequence ID" value="ORW98763.1"/>
    <property type="molecule type" value="Genomic_DNA"/>
</dbReference>
<keyword evidence="3" id="KW-1185">Reference proteome</keyword>
<proteinExistence type="predicted"/>
<dbReference type="EMBL" id="HG964446">
    <property type="protein sequence ID" value="CDO89768.1"/>
    <property type="molecule type" value="Genomic_DNA"/>
</dbReference>
<protein>
    <submittedName>
        <fullName evidence="1">Uncharacterized protein</fullName>
    </submittedName>
</protein>
<dbReference type="HOGENOM" id="CLU_1085126_0_0_11"/>
<evidence type="ECO:0000313" key="2">
    <source>
        <dbReference type="EMBL" id="ORW98763.1"/>
    </source>
</evidence>
<reference evidence="2 3" key="3">
    <citation type="submission" date="2016-01" db="EMBL/GenBank/DDBJ databases">
        <title>The new phylogeny of the genus Mycobacterium.</title>
        <authorList>
            <person name="Tarcisio F."/>
            <person name="Conor M."/>
            <person name="Antonella G."/>
            <person name="Elisabetta G."/>
            <person name="Giulia F.S."/>
            <person name="Sara T."/>
            <person name="Anna F."/>
            <person name="Clotilde B."/>
            <person name="Roberto B."/>
            <person name="Veronica D.S."/>
            <person name="Fabio R."/>
            <person name="Monica P."/>
            <person name="Olivier J."/>
            <person name="Enrico T."/>
            <person name="Nicola S."/>
        </authorList>
    </citation>
    <scope>NUCLEOTIDE SEQUENCE [LARGE SCALE GENOMIC DNA]</scope>
    <source>
        <strain evidence="2 3">DSM 44626</strain>
    </source>
</reference>
<gene>
    <name evidence="2" type="ORF">AWC29_03760</name>
    <name evidence="1" type="ORF">BN973_04151</name>
</gene>
<accession>A0A024K2Q4</accession>